<dbReference type="Gene3D" id="3.90.70.80">
    <property type="match status" value="1"/>
</dbReference>
<dbReference type="InterPro" id="IPR011029">
    <property type="entry name" value="DEATH-like_dom_sf"/>
</dbReference>
<dbReference type="InterPro" id="IPR003323">
    <property type="entry name" value="OTU_dom"/>
</dbReference>
<evidence type="ECO:0000256" key="3">
    <source>
        <dbReference type="SAM" id="MobiDB-lite"/>
    </source>
</evidence>
<dbReference type="PROSITE" id="PS50168">
    <property type="entry name" value="DED"/>
    <property type="match status" value="2"/>
</dbReference>
<feature type="domain" description="DED" evidence="5">
    <location>
        <begin position="871"/>
        <end position="955"/>
    </location>
</feature>
<dbReference type="SUPFAM" id="SSF47986">
    <property type="entry name" value="DEATH domain"/>
    <property type="match status" value="3"/>
</dbReference>
<dbReference type="OrthoDB" id="5948783at2759"/>
<accession>A0A6P4ZGS4</accession>
<organism evidence="7 8">
    <name type="scientific">Branchiostoma belcheri</name>
    <name type="common">Amphioxus</name>
    <dbReference type="NCBI Taxonomy" id="7741"/>
    <lineage>
        <taxon>Eukaryota</taxon>
        <taxon>Metazoa</taxon>
        <taxon>Chordata</taxon>
        <taxon>Cephalochordata</taxon>
        <taxon>Leptocardii</taxon>
        <taxon>Amphioxiformes</taxon>
        <taxon>Branchiostomatidae</taxon>
        <taxon>Branchiostoma</taxon>
    </lineage>
</organism>
<keyword evidence="1" id="KW-0788">Thiol protease</keyword>
<dbReference type="Proteomes" id="UP000515135">
    <property type="component" value="Unplaced"/>
</dbReference>
<proteinExistence type="predicted"/>
<dbReference type="Pfam" id="PF02338">
    <property type="entry name" value="OTU"/>
    <property type="match status" value="1"/>
</dbReference>
<feature type="region of interest" description="Disordered" evidence="3">
    <location>
        <begin position="953"/>
        <end position="990"/>
    </location>
</feature>
<dbReference type="RefSeq" id="XP_019630272.1">
    <property type="nucleotide sequence ID" value="XM_019774713.1"/>
</dbReference>
<dbReference type="InterPro" id="IPR015894">
    <property type="entry name" value="Guanylate-bd_N"/>
</dbReference>
<keyword evidence="7" id="KW-1185">Reference proteome</keyword>
<dbReference type="FunFam" id="3.40.50.2000:FF:000190">
    <property type="entry name" value="Uncharacterized protein"/>
    <property type="match status" value="1"/>
</dbReference>
<feature type="compositionally biased region" description="Polar residues" evidence="3">
    <location>
        <begin position="964"/>
        <end position="977"/>
    </location>
</feature>
<dbReference type="GeneID" id="109474418"/>
<dbReference type="SUPFAM" id="SSF53756">
    <property type="entry name" value="UDP-Glycosyltransferase/glycogen phosphorylase"/>
    <property type="match status" value="1"/>
</dbReference>
<dbReference type="CDD" id="cd01670">
    <property type="entry name" value="Death"/>
    <property type="match status" value="2"/>
</dbReference>
<keyword evidence="1" id="KW-0645">Protease</keyword>
<dbReference type="InterPro" id="IPR038765">
    <property type="entry name" value="Papain-like_cys_pep_sf"/>
</dbReference>
<keyword evidence="2" id="KW-0175">Coiled coil</keyword>
<dbReference type="FunFam" id="1.10.533.10:FF:000087">
    <property type="entry name" value="Uncharacterized protein"/>
    <property type="match status" value="1"/>
</dbReference>
<dbReference type="Pfam" id="PF20706">
    <property type="entry name" value="GT4-conflict"/>
    <property type="match status" value="1"/>
</dbReference>
<dbReference type="Gene3D" id="3.40.50.300">
    <property type="entry name" value="P-loop containing nucleotide triphosphate hydrolases"/>
    <property type="match status" value="1"/>
</dbReference>
<dbReference type="PANTHER" id="PTHR10751">
    <property type="entry name" value="GUANYLATE BINDING PROTEIN"/>
    <property type="match status" value="1"/>
</dbReference>
<feature type="non-terminal residue" evidence="8">
    <location>
        <position position="1"/>
    </location>
</feature>
<dbReference type="FunFam" id="1.10.533.10:FF:000095">
    <property type="entry name" value="Predicted protein"/>
    <property type="match status" value="1"/>
</dbReference>
<dbReference type="SUPFAM" id="SSF52540">
    <property type="entry name" value="P-loop containing nucleoside triphosphate hydrolases"/>
    <property type="match status" value="1"/>
</dbReference>
<feature type="compositionally biased region" description="Polar residues" evidence="3">
    <location>
        <begin position="723"/>
        <end position="734"/>
    </location>
</feature>
<feature type="region of interest" description="Disordered" evidence="3">
    <location>
        <begin position="716"/>
        <end position="805"/>
    </location>
</feature>
<dbReference type="CDD" id="cd03801">
    <property type="entry name" value="GT4_PimA-like"/>
    <property type="match status" value="1"/>
</dbReference>
<dbReference type="Pfam" id="PF00531">
    <property type="entry name" value="Death"/>
    <property type="match status" value="2"/>
</dbReference>
<evidence type="ECO:0000313" key="8">
    <source>
        <dbReference type="RefSeq" id="XP_019630272.1"/>
    </source>
</evidence>
<feature type="domain" description="OTU" evidence="6">
    <location>
        <begin position="143"/>
        <end position="280"/>
    </location>
</feature>
<feature type="compositionally biased region" description="Basic and acidic residues" evidence="3">
    <location>
        <begin position="953"/>
        <end position="963"/>
    </location>
</feature>
<dbReference type="Pfam" id="PF02263">
    <property type="entry name" value="GBP"/>
    <property type="match status" value="1"/>
</dbReference>
<dbReference type="InterPro" id="IPR000488">
    <property type="entry name" value="Death_dom"/>
</dbReference>
<dbReference type="InterPro" id="IPR027417">
    <property type="entry name" value="P-loop_NTPase"/>
</dbReference>
<sequence length="1581" mass="178562">VSFGRCNARKFSSSKMSDNPRQDLFLKISKNLVDEELRDLRNYVSGAEILAAGFVQKANAHQIFIQMEKEGKLKTGDLSLLAGLLTKIGRHDFAEQAEKVAEDERKDAFESLKHLLTEVKIADDSRTDTYNRLSRHVAESGLTFRAEVPKDGNCLFHAVADQLFRTEGRRTSHVELRRQAVDYLRENPYNSRGDHLRAFVPDQNWDRYLDSMSRDGTWGDHIVLQVMADMFGHDVSIVSSVEAENYVTILTPSPGTAARKEPPLLLGHYAENHYASLDAKSSGQMNLTSTQHMYRNTKGKKGKHAVLLISDEYGTAKGGVSTMNCQAACVLRAEDVKVYNTVLYNKDKHNKDKDRAIAEDGVILLFPKLHEGDDREPSLSWLTYDHLSRYPSLPDDIGYVIGHVDITSKAARKLKEERLELQHAKFLLFGHVIPEDTEHYKSDERAMGIGDKSKAIQDDMEHADVIFSVGPVIFDYYQNQLRSSTPHHIFLPKPSDIFKNTKMTYVETETKVVLSIGRVKGVERLKGYDLVAIAMNDVIQRFRRAKWRIKGILRDAFQQSKRIIDANIRSGSFHFTALEYGTQEDLCRDIRQAHVVIMASRAEPFGLVGLEAIAAGVPVIISDRSGLAEFIKKDLDPEFDRNIVEMEGDDEQDAKRLAKKIIKIFENGQREHDAAQRLKDKLWKSEYWKESHKQFLLACGVDGCSNSRAEDAGCASASDIHQKQPSTSTVSYENRGQRSRKRSATSVISSDLEEPRKRRKQPPAAEAKQGQRTRKRSADSVSSSDLEEPRKRRKQQPAARAKQADVSRYFDKVVRGASANWDDLARKLKFEENEIDEILELKRGNNSRCREMLKRWRNRKGKAGKAATLQTLKKALTKIGHTLTAESLEDEELRDLRNYVSGAGILPAGFVQSANAHQIFIQLEKEGKLKPGDLSLLADLLTKIGRHDYAERAEKVAEDERKGQNTSQMPAASVSSSEQEEPTKQPPGTKQGVRKYFFFVKERVSSDWKDLAFHLGFEQPDIDNIDGRNRDDKSRCMDLLEEWLKRNGERATIEVLMEALSEANLQSVVDGLKGIHLGAAMDSPVQLTSTQVVNDRREVSITQEAEKILSSLPPRPVDVVSVVGPMRKGKSHLGNLLCKRKSGFQLGSELVSETKDFWFWIGPHPVQFDRYIMVIDTEGLGDYAGEGQNEKDLKYLVLATLFSNHLVFNLQGNLDHTFLSHLRIIGDLSEHIRVQKDGGDEESDLGEHFPTLWVAVQNTHLDPPQGLSPDEYLEEVLERKKGHMRAVRDHNAMTDAVKDFFPERHLRLIPPPTADRDTLRNLDKVNDDVLQTDYGDAVNNFTREIWNSGLVKTVNGAELTTTGLLNIMRYYVSAINAPKAMPSVLGAYEAMVEGECRRAVDDRVRQFLETVEDTVKPVMPTDQEDCDKRIRTATEDAVSKLCEDVGKWDKTGTWKKRLQDELEKERLSLLQLNSSKAKEKEAREEAERAQAEAKRLATEAEINKTIESISYGGSGQVNIAGRTISYNTKSRTYNWQRVYKGTACDVYNNITGKSGNRQSKQGAAEHAIKDVFRQLRANNII</sequence>
<dbReference type="SMART" id="SM00005">
    <property type="entry name" value="DEATH"/>
    <property type="match status" value="2"/>
</dbReference>
<dbReference type="Gene3D" id="1.20.1000.10">
    <property type="entry name" value="Guanylate-binding protein, C-terminal domain"/>
    <property type="match status" value="1"/>
</dbReference>
<evidence type="ECO:0000259" key="6">
    <source>
        <dbReference type="PROSITE" id="PS50802"/>
    </source>
</evidence>
<dbReference type="PROSITE" id="PS50802">
    <property type="entry name" value="OTU"/>
    <property type="match status" value="1"/>
</dbReference>
<dbReference type="GO" id="GO:0042981">
    <property type="term" value="P:regulation of apoptotic process"/>
    <property type="evidence" value="ECO:0007669"/>
    <property type="project" value="InterPro"/>
</dbReference>
<feature type="coiled-coil region" evidence="2">
    <location>
        <begin position="1455"/>
        <end position="1503"/>
    </location>
</feature>
<evidence type="ECO:0000313" key="7">
    <source>
        <dbReference type="Proteomes" id="UP000515135"/>
    </source>
</evidence>
<dbReference type="FunFam" id="3.90.70.80:FF:000033">
    <property type="entry name" value="Predicted protein"/>
    <property type="match status" value="1"/>
</dbReference>
<dbReference type="PROSITE" id="PS50017">
    <property type="entry name" value="DEATH_DOMAIN"/>
    <property type="match status" value="2"/>
</dbReference>
<dbReference type="CDD" id="cd00045">
    <property type="entry name" value="DED"/>
    <property type="match status" value="2"/>
</dbReference>
<protein>
    <submittedName>
        <fullName evidence="8">Uncharacterized protein LOC109474418</fullName>
    </submittedName>
</protein>
<dbReference type="KEGG" id="bbel:109474418"/>
<dbReference type="GO" id="GO:0005525">
    <property type="term" value="F:GTP binding"/>
    <property type="evidence" value="ECO:0007669"/>
    <property type="project" value="InterPro"/>
</dbReference>
<dbReference type="SUPFAM" id="SSF54001">
    <property type="entry name" value="Cysteine proteinases"/>
    <property type="match status" value="1"/>
</dbReference>
<dbReference type="Gene3D" id="1.10.533.10">
    <property type="entry name" value="Death Domain, Fas"/>
    <property type="match status" value="4"/>
</dbReference>
<dbReference type="Gene3D" id="3.40.50.2000">
    <property type="entry name" value="Glycogen Phosphorylase B"/>
    <property type="match status" value="1"/>
</dbReference>
<feature type="domain" description="DED" evidence="5">
    <location>
        <begin position="20"/>
        <end position="99"/>
    </location>
</feature>
<name>A0A6P4ZGS4_BRABE</name>
<evidence type="ECO:0000256" key="1">
    <source>
        <dbReference type="ARBA" id="ARBA00022807"/>
    </source>
</evidence>
<evidence type="ECO:0000259" key="4">
    <source>
        <dbReference type="PROSITE" id="PS50017"/>
    </source>
</evidence>
<feature type="domain" description="Death" evidence="4">
    <location>
        <begin position="819"/>
        <end position="892"/>
    </location>
</feature>
<evidence type="ECO:0000256" key="2">
    <source>
        <dbReference type="SAM" id="Coils"/>
    </source>
</evidence>
<evidence type="ECO:0000259" key="5">
    <source>
        <dbReference type="PROSITE" id="PS50168"/>
    </source>
</evidence>
<dbReference type="CDD" id="cd22758">
    <property type="entry name" value="OTU_232R-like"/>
    <property type="match status" value="1"/>
</dbReference>
<dbReference type="InterPro" id="IPR001875">
    <property type="entry name" value="DED_dom"/>
</dbReference>
<dbReference type="GO" id="GO:0003924">
    <property type="term" value="F:GTPase activity"/>
    <property type="evidence" value="ECO:0007669"/>
    <property type="project" value="InterPro"/>
</dbReference>
<feature type="domain" description="Death" evidence="4">
    <location>
        <begin position="1000"/>
        <end position="1076"/>
    </location>
</feature>
<dbReference type="GO" id="GO:0007165">
    <property type="term" value="P:signal transduction"/>
    <property type="evidence" value="ECO:0007669"/>
    <property type="project" value="InterPro"/>
</dbReference>
<dbReference type="GO" id="GO:0008234">
    <property type="term" value="F:cysteine-type peptidase activity"/>
    <property type="evidence" value="ECO:0007669"/>
    <property type="project" value="UniProtKB-KW"/>
</dbReference>
<keyword evidence="1" id="KW-0378">Hydrolase</keyword>
<reference evidence="8" key="1">
    <citation type="submission" date="2025-08" db="UniProtKB">
        <authorList>
            <consortium name="RefSeq"/>
        </authorList>
    </citation>
    <scope>IDENTIFICATION</scope>
    <source>
        <tissue evidence="8">Gonad</tissue>
    </source>
</reference>
<gene>
    <name evidence="8" type="primary">LOC109474418</name>
</gene>